<dbReference type="GeneID" id="92027065"/>
<accession>A0ABR1L3Q0</accession>
<name>A0ABR1L3Q0_9PEZI</name>
<dbReference type="Proteomes" id="UP001360953">
    <property type="component" value="Unassembled WGS sequence"/>
</dbReference>
<protein>
    <submittedName>
        <fullName evidence="1">Uncharacterized protein</fullName>
    </submittedName>
</protein>
<proteinExistence type="predicted"/>
<evidence type="ECO:0000313" key="1">
    <source>
        <dbReference type="EMBL" id="KAK7529852.1"/>
    </source>
</evidence>
<reference evidence="1 2" key="1">
    <citation type="submission" date="2024-04" db="EMBL/GenBank/DDBJ databases">
        <title>Phyllosticta paracitricarpa is synonymous to the EU quarantine fungus P. citricarpa based on phylogenomic analyses.</title>
        <authorList>
            <consortium name="Lawrence Berkeley National Laboratory"/>
            <person name="Van ingen-buijs V.A."/>
            <person name="Van westerhoven A.C."/>
            <person name="Haridas S."/>
            <person name="Skiadas P."/>
            <person name="Martin F."/>
            <person name="Groenewald J.Z."/>
            <person name="Crous P.W."/>
            <person name="Seidl M.F."/>
        </authorList>
    </citation>
    <scope>NUCLEOTIDE SEQUENCE [LARGE SCALE GENOMIC DNA]</scope>
    <source>
        <strain evidence="1 2">CPC 17464</strain>
    </source>
</reference>
<keyword evidence="2" id="KW-1185">Reference proteome</keyword>
<comment type="caution">
    <text evidence="1">The sequence shown here is derived from an EMBL/GenBank/DDBJ whole genome shotgun (WGS) entry which is preliminary data.</text>
</comment>
<dbReference type="EMBL" id="JBBPEH010000015">
    <property type="protein sequence ID" value="KAK7529852.1"/>
    <property type="molecule type" value="Genomic_DNA"/>
</dbReference>
<organism evidence="1 2">
    <name type="scientific">Phyllosticta citribraziliensis</name>
    <dbReference type="NCBI Taxonomy" id="989973"/>
    <lineage>
        <taxon>Eukaryota</taxon>
        <taxon>Fungi</taxon>
        <taxon>Dikarya</taxon>
        <taxon>Ascomycota</taxon>
        <taxon>Pezizomycotina</taxon>
        <taxon>Dothideomycetes</taxon>
        <taxon>Dothideomycetes incertae sedis</taxon>
        <taxon>Botryosphaeriales</taxon>
        <taxon>Phyllostictaceae</taxon>
        <taxon>Phyllosticta</taxon>
    </lineage>
</organism>
<evidence type="ECO:0000313" key="2">
    <source>
        <dbReference type="Proteomes" id="UP001360953"/>
    </source>
</evidence>
<gene>
    <name evidence="1" type="ORF">J3D65DRAFT_160315</name>
</gene>
<sequence length="1076" mass="123751">MRPTPRACRAAAHSIVPRNSQALWITDDALADALQRYTNVSDAARRCGSKRFGSNVPGPLEARRRRAGRRMGGLSSAVGPPDALPDFGALFGGPSAARTPIEKSWRWEPPRPAGQSLTPPDVCPTPAPTFEIPDLQFVEYDPVEQFRERLQPVKRPVIALKHMKKFKIEPEDQAIFSQVACDHFIALTVAGRRDGHKNLFKFVLRNPHDTLEAGIVKRVAKHFASTGFKMSRDLDDFISKFLPSACQRRKVSASDLSEILEILPSVCYKSFENDARESQSWLLKAFWNIWRALRKDDMQSGIVKKAVQHLASTGFSTSHNLDYFVSKVLPFACRRGQLSASDLSDVLELLPSVCHNSFKHDEREAKPWLFMAYWNIWRVLRTKMALPWESIDKGTVRKVAELVVSIPDALPTSARQRQRPQVQRPETVFWLFRLQLYTSAWPVTVSPLEAQSPECILASWARQLVGLEPSESTTSSGLNWQAVTSVVDSLPNTKAQWVMNAATRQLLDDRVDLQSNDFLPAWISCLSRARHCLIPDIPSYRLKVFEVIPALADRTDPIVAAQHLDNTDPVNLARGWLRAWLPRYAEEQDSLGRWDAQNAKLKVAFEQGVRIMNKLHGYDDTKMFELIFRLFADFEIVCQTGMEKAMRLLLERHGPEEILRLMHRLTTRDIFLQNPTFLAPIIESIAEERPLRALEIFQKTPGMWVSLCPNLPLALIAHGALKREEFFALMNRWPKIHQGILSEEEFAAKKHELALLRSEMVHFVAFAWADANVLPPRVRFRNVWWCWRYLLDMKLPLSPLLSKAFVRSGITAPLQQHQWVSRKKISWIFEKFVRPLEGEYVEQELGRLIHAWRGDLIQESRRRWDAAGFFDRYGPSTVEAVRRAGLFEHDFPRRIGPVRRKYVRPGRNAAERYPRQWNDRTYTALPARDLLRWSRTPVLGCSRSRPAESYQKVLLNGRWRTWFKSAMKRWKQRKQERRALRATKTEVRSLLKGDKVTDAAKLALLKGMKRDMTLVRRSKGERSKVMDSASVWERKLIERGEANKGKPIPLAAKPCWSVARKVEVDGKHRPPPHWWK</sequence>
<dbReference type="RefSeq" id="XP_066650218.1">
    <property type="nucleotide sequence ID" value="XM_066794159.1"/>
</dbReference>